<dbReference type="EMBL" id="ASGP02000005">
    <property type="protein sequence ID" value="KAH9506777.1"/>
    <property type="molecule type" value="Genomic_DNA"/>
</dbReference>
<name>A0A922HX89_DERFA</name>
<dbReference type="Proteomes" id="UP000790347">
    <property type="component" value="Unassembled WGS sequence"/>
</dbReference>
<keyword evidence="2" id="KW-1185">Reference proteome</keyword>
<evidence type="ECO:0000313" key="2">
    <source>
        <dbReference type="Proteomes" id="UP000790347"/>
    </source>
</evidence>
<reference evidence="1" key="2">
    <citation type="journal article" date="2022" name="Res Sq">
        <title>Comparative Genomics Reveals Insights into the Divergent Evolution of Astigmatic Mites and Household Pest Adaptations.</title>
        <authorList>
            <person name="Xiong Q."/>
            <person name="Wan A.T.-Y."/>
            <person name="Liu X.-Y."/>
            <person name="Fung C.S.-H."/>
            <person name="Xiao X."/>
            <person name="Malainual N."/>
            <person name="Hou J."/>
            <person name="Wang L."/>
            <person name="Wang M."/>
            <person name="Yang K."/>
            <person name="Cui Y."/>
            <person name="Leung E."/>
            <person name="Nong W."/>
            <person name="Shin S.-K."/>
            <person name="Au S."/>
            <person name="Jeong K.Y."/>
            <person name="Chew F.T."/>
            <person name="Hui J."/>
            <person name="Leung T.F."/>
            <person name="Tungtrongchitr A."/>
            <person name="Zhong N."/>
            <person name="Liu Z."/>
            <person name="Tsui S."/>
        </authorList>
    </citation>
    <scope>NUCLEOTIDE SEQUENCE</scope>
    <source>
        <strain evidence="1">Derf</strain>
        <tissue evidence="1">Whole organism</tissue>
    </source>
</reference>
<accession>A0A922HX89</accession>
<organism evidence="1 2">
    <name type="scientific">Dermatophagoides farinae</name>
    <name type="common">American house dust mite</name>
    <dbReference type="NCBI Taxonomy" id="6954"/>
    <lineage>
        <taxon>Eukaryota</taxon>
        <taxon>Metazoa</taxon>
        <taxon>Ecdysozoa</taxon>
        <taxon>Arthropoda</taxon>
        <taxon>Chelicerata</taxon>
        <taxon>Arachnida</taxon>
        <taxon>Acari</taxon>
        <taxon>Acariformes</taxon>
        <taxon>Sarcoptiformes</taxon>
        <taxon>Astigmata</taxon>
        <taxon>Psoroptidia</taxon>
        <taxon>Analgoidea</taxon>
        <taxon>Pyroglyphidae</taxon>
        <taxon>Dermatophagoidinae</taxon>
        <taxon>Dermatophagoides</taxon>
    </lineage>
</organism>
<evidence type="ECO:0000313" key="1">
    <source>
        <dbReference type="EMBL" id="KAH9506777.1"/>
    </source>
</evidence>
<gene>
    <name evidence="1" type="ORF">DERF_011493</name>
</gene>
<protein>
    <submittedName>
        <fullName evidence="1">Uncharacterized protein</fullName>
    </submittedName>
</protein>
<proteinExistence type="predicted"/>
<sequence>MDNSPGWARIPLRCASYDEPTVYWPWTRRVEISLVQLTLILGSIKRSFCDDSDRIDIVARLVMTASQTSRAMLVTVWRCPGGVNSEPNLTSYARDGLAGGPVGVNFEPNLTSYARDVWLMLTINKGYGVDMFV</sequence>
<reference evidence="1" key="1">
    <citation type="submission" date="2013-05" db="EMBL/GenBank/DDBJ databases">
        <authorList>
            <person name="Yim A.K.Y."/>
            <person name="Chan T.F."/>
            <person name="Ji K.M."/>
            <person name="Liu X.Y."/>
            <person name="Zhou J.W."/>
            <person name="Li R.Q."/>
            <person name="Yang K.Y."/>
            <person name="Li J."/>
            <person name="Li M."/>
            <person name="Law P.T.W."/>
            <person name="Wu Y.L."/>
            <person name="Cai Z.L."/>
            <person name="Qin H."/>
            <person name="Bao Y."/>
            <person name="Leung R.K.K."/>
            <person name="Ng P.K.S."/>
            <person name="Zou J."/>
            <person name="Zhong X.J."/>
            <person name="Ran P.X."/>
            <person name="Zhong N.S."/>
            <person name="Liu Z.G."/>
            <person name="Tsui S.K.W."/>
        </authorList>
    </citation>
    <scope>NUCLEOTIDE SEQUENCE</scope>
    <source>
        <strain evidence="1">Derf</strain>
        <tissue evidence="1">Whole organism</tissue>
    </source>
</reference>
<comment type="caution">
    <text evidence="1">The sequence shown here is derived from an EMBL/GenBank/DDBJ whole genome shotgun (WGS) entry which is preliminary data.</text>
</comment>
<dbReference type="AlphaFoldDB" id="A0A922HX89"/>